<evidence type="ECO:0000313" key="9">
    <source>
        <dbReference type="EMBL" id="XDJ45434.1"/>
    </source>
</evidence>
<dbReference type="HAMAP" id="MF_00171">
    <property type="entry name" value="TruA"/>
    <property type="match status" value="1"/>
</dbReference>
<name>A0AB39DFX4_9BURK</name>
<dbReference type="InterPro" id="IPR001406">
    <property type="entry name" value="PsdUridine_synth_TruA"/>
</dbReference>
<organism evidence="10">
    <name type="scientific">Castellaniella ginsengisoli</name>
    <dbReference type="NCBI Taxonomy" id="546114"/>
    <lineage>
        <taxon>Bacteria</taxon>
        <taxon>Pseudomonadati</taxon>
        <taxon>Pseudomonadota</taxon>
        <taxon>Betaproteobacteria</taxon>
        <taxon>Burkholderiales</taxon>
        <taxon>Alcaligenaceae</taxon>
        <taxon>Castellaniella</taxon>
    </lineage>
</organism>
<dbReference type="SUPFAM" id="SSF55120">
    <property type="entry name" value="Pseudouridine synthase"/>
    <property type="match status" value="1"/>
</dbReference>
<dbReference type="PANTHER" id="PTHR11142:SF0">
    <property type="entry name" value="TRNA PSEUDOURIDINE SYNTHASE-LIKE 1"/>
    <property type="match status" value="1"/>
</dbReference>
<dbReference type="GO" id="GO:0031119">
    <property type="term" value="P:tRNA pseudouridine synthesis"/>
    <property type="evidence" value="ECO:0007669"/>
    <property type="project" value="UniProtKB-UniRule"/>
</dbReference>
<accession>A0AB39DFX4</accession>
<evidence type="ECO:0000256" key="1">
    <source>
        <dbReference type="ARBA" id="ARBA00009375"/>
    </source>
</evidence>
<dbReference type="EMBL" id="CP158256">
    <property type="protein sequence ID" value="XDJ52791.1"/>
    <property type="molecule type" value="Genomic_DNA"/>
</dbReference>
<feature type="domain" description="Pseudouridine synthase I TruA alpha/beta" evidence="8">
    <location>
        <begin position="10"/>
        <end position="105"/>
    </location>
</feature>
<dbReference type="Pfam" id="PF01416">
    <property type="entry name" value="PseudoU_synth_1"/>
    <property type="match status" value="2"/>
</dbReference>
<dbReference type="AlphaFoldDB" id="A0AB39DFX4"/>
<gene>
    <name evidence="4 10" type="primary">truA</name>
    <name evidence="13" type="ORF">ABRY96_03330</name>
    <name evidence="12" type="ORF">ABRY97_04640</name>
    <name evidence="11" type="ORF">ABRZ00_12500</name>
    <name evidence="10" type="ORF">ABRZ01_12850</name>
    <name evidence="9" type="ORF">ABRZ02_03860</name>
</gene>
<dbReference type="FunFam" id="3.30.70.580:FF:000001">
    <property type="entry name" value="tRNA pseudouridine synthase A"/>
    <property type="match status" value="1"/>
</dbReference>
<evidence type="ECO:0000256" key="6">
    <source>
        <dbReference type="PIRSR" id="PIRSR001430-2"/>
    </source>
</evidence>
<evidence type="ECO:0000256" key="3">
    <source>
        <dbReference type="ARBA" id="ARBA00023235"/>
    </source>
</evidence>
<dbReference type="GO" id="GO:0003723">
    <property type="term" value="F:RNA binding"/>
    <property type="evidence" value="ECO:0007669"/>
    <property type="project" value="InterPro"/>
</dbReference>
<comment type="similarity">
    <text evidence="1 4 7">Belongs to the tRNA pseudouridine synthase TruA family.</text>
</comment>
<evidence type="ECO:0000256" key="4">
    <source>
        <dbReference type="HAMAP-Rule" id="MF_00171"/>
    </source>
</evidence>
<keyword evidence="3 4" id="KW-0413">Isomerase</keyword>
<evidence type="ECO:0000313" key="12">
    <source>
        <dbReference type="EMBL" id="XDJ75444.1"/>
    </source>
</evidence>
<evidence type="ECO:0000256" key="2">
    <source>
        <dbReference type="ARBA" id="ARBA00022694"/>
    </source>
</evidence>
<dbReference type="EMBL" id="CP158257">
    <property type="protein sequence ID" value="XDJ55343.1"/>
    <property type="molecule type" value="Genomic_DNA"/>
</dbReference>
<comment type="function">
    <text evidence="4">Formation of pseudouridine at positions 38, 39 and 40 in the anticodon stem and loop of transfer RNAs.</text>
</comment>
<dbReference type="EC" id="5.4.99.12" evidence="4"/>
<dbReference type="RefSeq" id="WP_368644321.1">
    <property type="nucleotide sequence ID" value="NZ_CP158253.1"/>
</dbReference>
<dbReference type="GeneID" id="93068368"/>
<dbReference type="CDD" id="cd02570">
    <property type="entry name" value="PseudoU_synth_EcTruA"/>
    <property type="match status" value="1"/>
</dbReference>
<dbReference type="EMBL" id="CP158264">
    <property type="protein sequence ID" value="XDJ75444.1"/>
    <property type="molecule type" value="Genomic_DNA"/>
</dbReference>
<protein>
    <recommendedName>
        <fullName evidence="4">tRNA pseudouridine synthase A</fullName>
        <ecNumber evidence="4">5.4.99.12</ecNumber>
    </recommendedName>
    <alternativeName>
        <fullName evidence="4">tRNA pseudouridine(38-40) synthase</fullName>
    </alternativeName>
    <alternativeName>
        <fullName evidence="4">tRNA pseudouridylate synthase I</fullName>
    </alternativeName>
    <alternativeName>
        <fullName evidence="4">tRNA-uridine isomerase I</fullName>
    </alternativeName>
</protein>
<sequence>MGRIALGLSYDGRGWQGWQTQPGGRTLQDTLEAALRRFLAAPAVATICAGRTDAGVHALQQVVHLDTAAARRDESWVRGVNALLPESVAVQWACAVPDGFHARFDARTRTYFYVLRSAPIRSPVLHGRVGWVHDPLDESAMRAAAALLTGEHDFSAFRSSGCQAASPVRTLQALDIHRSGGFLIFEFRANAFLHHMVRNLMGVLVMVGRGRRAPEWAAELLRDRDRKRAAPTFMPDGLYLAHADYPGAQLPQRTAREALRHHLGML</sequence>
<evidence type="ECO:0000313" key="11">
    <source>
        <dbReference type="EMBL" id="XDJ55343.1"/>
    </source>
</evidence>
<dbReference type="GO" id="GO:0160147">
    <property type="term" value="F:tRNA pseudouridine(38-40) synthase activity"/>
    <property type="evidence" value="ECO:0007669"/>
    <property type="project" value="UniProtKB-EC"/>
</dbReference>
<dbReference type="Gene3D" id="3.30.70.660">
    <property type="entry name" value="Pseudouridine synthase I, catalytic domain, C-terminal subdomain"/>
    <property type="match status" value="1"/>
</dbReference>
<evidence type="ECO:0000256" key="5">
    <source>
        <dbReference type="PIRSR" id="PIRSR001430-1"/>
    </source>
</evidence>
<evidence type="ECO:0000256" key="7">
    <source>
        <dbReference type="RuleBase" id="RU003792"/>
    </source>
</evidence>
<feature type="binding site" evidence="4 6">
    <location>
        <position position="111"/>
    </location>
    <ligand>
        <name>substrate</name>
    </ligand>
</feature>
<feature type="domain" description="Pseudouridine synthase I TruA alpha/beta" evidence="8">
    <location>
        <begin position="144"/>
        <end position="246"/>
    </location>
</feature>
<dbReference type="NCBIfam" id="TIGR00071">
    <property type="entry name" value="hisT_truA"/>
    <property type="match status" value="1"/>
</dbReference>
<reference evidence="10" key="1">
    <citation type="submission" date="2024-05" db="EMBL/GenBank/DDBJ databases">
        <authorList>
            <person name="Luo Y.-C."/>
            <person name="Nicholds J."/>
            <person name="Mortimer T."/>
            <person name="Maboni G."/>
        </authorList>
    </citation>
    <scope>NUCLEOTIDE SEQUENCE</scope>
    <source>
        <strain evidence="13">143751</strain>
        <strain evidence="12">143811</strain>
        <strain evidence="11">150221</strain>
        <strain evidence="10">150964</strain>
        <strain evidence="9">153271</strain>
    </source>
</reference>
<dbReference type="EMBL" id="CP158253">
    <property type="protein sequence ID" value="XDJ45434.1"/>
    <property type="molecule type" value="Genomic_DNA"/>
</dbReference>
<comment type="catalytic activity">
    <reaction evidence="4 7">
        <text>uridine(38/39/40) in tRNA = pseudouridine(38/39/40) in tRNA</text>
        <dbReference type="Rhea" id="RHEA:22376"/>
        <dbReference type="Rhea" id="RHEA-COMP:10085"/>
        <dbReference type="Rhea" id="RHEA-COMP:10087"/>
        <dbReference type="ChEBI" id="CHEBI:65314"/>
        <dbReference type="ChEBI" id="CHEBI:65315"/>
        <dbReference type="EC" id="5.4.99.12"/>
    </reaction>
</comment>
<dbReference type="EMBL" id="CP158266">
    <property type="protein sequence ID" value="XDJ83270.1"/>
    <property type="molecule type" value="Genomic_DNA"/>
</dbReference>
<dbReference type="InterPro" id="IPR020097">
    <property type="entry name" value="PsdUridine_synth_TruA_a/b_dom"/>
</dbReference>
<comment type="caution">
    <text evidence="4">Lacks conserved residue(s) required for the propagation of feature annotation.</text>
</comment>
<dbReference type="InterPro" id="IPR020095">
    <property type="entry name" value="PsdUridine_synth_TruA_C"/>
</dbReference>
<dbReference type="PANTHER" id="PTHR11142">
    <property type="entry name" value="PSEUDOURIDYLATE SYNTHASE"/>
    <property type="match status" value="1"/>
</dbReference>
<dbReference type="KEGG" id="cgin:ABRZ00_12500"/>
<dbReference type="InterPro" id="IPR020103">
    <property type="entry name" value="PsdUridine_synth_cat_dom_sf"/>
</dbReference>
<evidence type="ECO:0000313" key="10">
    <source>
        <dbReference type="EMBL" id="XDJ52791.1"/>
    </source>
</evidence>
<keyword evidence="2 4" id="KW-0819">tRNA processing</keyword>
<proteinExistence type="inferred from homology"/>
<dbReference type="PIRSF" id="PIRSF001430">
    <property type="entry name" value="tRNA_psdUrid_synth"/>
    <property type="match status" value="1"/>
</dbReference>
<feature type="active site" description="Nucleophile" evidence="4 5">
    <location>
        <position position="53"/>
    </location>
</feature>
<dbReference type="InterPro" id="IPR020094">
    <property type="entry name" value="TruA/RsuA/RluB/E/F_N"/>
</dbReference>
<dbReference type="Gene3D" id="3.30.70.580">
    <property type="entry name" value="Pseudouridine synthase I, catalytic domain, N-terminal subdomain"/>
    <property type="match status" value="1"/>
</dbReference>
<comment type="subunit">
    <text evidence="4">Homodimer.</text>
</comment>
<evidence type="ECO:0000313" key="13">
    <source>
        <dbReference type="EMBL" id="XDJ83270.1"/>
    </source>
</evidence>
<evidence type="ECO:0000259" key="8">
    <source>
        <dbReference type="Pfam" id="PF01416"/>
    </source>
</evidence>